<proteinExistence type="predicted"/>
<dbReference type="SUPFAM" id="SSF75005">
    <property type="entry name" value="Arabinanase/levansucrase/invertase"/>
    <property type="match status" value="1"/>
</dbReference>
<evidence type="ECO:0000313" key="2">
    <source>
        <dbReference type="Proteomes" id="UP000238217"/>
    </source>
</evidence>
<evidence type="ECO:0000313" key="1">
    <source>
        <dbReference type="EMBL" id="PRZ18541.1"/>
    </source>
</evidence>
<organism evidence="1 2">
    <name type="scientific">Nesterenkonia sandarakina</name>
    <dbReference type="NCBI Taxonomy" id="272918"/>
    <lineage>
        <taxon>Bacteria</taxon>
        <taxon>Bacillati</taxon>
        <taxon>Actinomycetota</taxon>
        <taxon>Actinomycetes</taxon>
        <taxon>Micrococcales</taxon>
        <taxon>Micrococcaceae</taxon>
        <taxon>Nesterenkonia</taxon>
    </lineage>
</organism>
<name>A0A2T0YSA3_9MICC</name>
<protein>
    <recommendedName>
        <fullName evidence="3">Glycosyl hydrolase family 43</fullName>
    </recommendedName>
</protein>
<evidence type="ECO:0008006" key="3">
    <source>
        <dbReference type="Google" id="ProtNLM"/>
    </source>
</evidence>
<dbReference type="AlphaFoldDB" id="A0A2T0YSA3"/>
<gene>
    <name evidence="1" type="ORF">BCL67_102206</name>
</gene>
<sequence length="348" mass="37748">MKLTSARVLWDMVDGPMPRGLLGVGVGDLHGDDEHWTLFLGGFSTTFRNRLYTARAPRRADPATAPWTLDVDARGRAAALIEDAAPAAWDRGGMHTPSYVPASAEAPARIYYAGRASRRHVGPGSSYAIGVLEEHQGRWVRRTAPILTGRGPRPSVLEPRVLQHGDRYIMWFLAAPHEVAPGEQPDYELRSSTSANGISGWTTPEVFALSAEGFFDVAPVRLGETWAMLLARGTNLHGTAPYPPQGLWIMHAETPSPRRTRWSAPERILDTDTPDTPAWMGSGVCDPAAVVDAAGTLTVFVSGTRACRSWSSLTLEQLRRFKKPPVPAPSFLSAAALRFSDPGRPAPG</sequence>
<dbReference type="InterPro" id="IPR023296">
    <property type="entry name" value="Glyco_hydro_beta-prop_sf"/>
</dbReference>
<accession>A0A2T0YSA3</accession>
<reference evidence="1 2" key="1">
    <citation type="submission" date="2018-03" db="EMBL/GenBank/DDBJ databases">
        <title>Comparative analysis of microorganisms from saline springs in Andes Mountain Range, Colombia.</title>
        <authorList>
            <person name="Rubin E."/>
        </authorList>
    </citation>
    <scope>NUCLEOTIDE SEQUENCE [LARGE SCALE GENOMIC DNA]</scope>
    <source>
        <strain evidence="1 2">CG 35</strain>
    </source>
</reference>
<dbReference type="Proteomes" id="UP000238217">
    <property type="component" value="Unassembled WGS sequence"/>
</dbReference>
<comment type="caution">
    <text evidence="1">The sequence shown here is derived from an EMBL/GenBank/DDBJ whole genome shotgun (WGS) entry which is preliminary data.</text>
</comment>
<dbReference type="EMBL" id="PVTY01000002">
    <property type="protein sequence ID" value="PRZ18541.1"/>
    <property type="molecule type" value="Genomic_DNA"/>
</dbReference>
<keyword evidence="2" id="KW-1185">Reference proteome</keyword>
<dbReference type="RefSeq" id="WP_219886350.1">
    <property type="nucleotide sequence ID" value="NZ_PVTY01000002.1"/>
</dbReference>